<dbReference type="AlphaFoldDB" id="A0A1E4RCG7"/>
<dbReference type="GO" id="GO:0070775">
    <property type="term" value="C:H3 histone acetyltransferase complex"/>
    <property type="evidence" value="ECO:0007669"/>
    <property type="project" value="EnsemblFungi"/>
</dbReference>
<dbReference type="EMBL" id="KV454546">
    <property type="protein sequence ID" value="ODV64940.1"/>
    <property type="molecule type" value="Genomic_DNA"/>
</dbReference>
<dbReference type="Pfam" id="PF00956">
    <property type="entry name" value="NAP"/>
    <property type="match status" value="1"/>
</dbReference>
<dbReference type="GO" id="GO:0042802">
    <property type="term" value="F:identical protein binding"/>
    <property type="evidence" value="ECO:0007669"/>
    <property type="project" value="EnsemblFungi"/>
</dbReference>
<reference evidence="6" key="1">
    <citation type="submission" date="2016-05" db="EMBL/GenBank/DDBJ databases">
        <title>Comparative genomics of biotechnologically important yeasts.</title>
        <authorList>
            <consortium name="DOE Joint Genome Institute"/>
            <person name="Riley R."/>
            <person name="Haridas S."/>
            <person name="Wolfe K.H."/>
            <person name="Lopes M.R."/>
            <person name="Hittinger C.T."/>
            <person name="Goker M."/>
            <person name="Salamov A."/>
            <person name="Wisecaver J."/>
            <person name="Long T.M."/>
            <person name="Aerts A.L."/>
            <person name="Barry K."/>
            <person name="Choi C."/>
            <person name="Clum A."/>
            <person name="Coughlan A.Y."/>
            <person name="Deshpande S."/>
            <person name="Douglass A.P."/>
            <person name="Hanson S.J."/>
            <person name="Klenk H.-P."/>
            <person name="Labutti K."/>
            <person name="Lapidus A."/>
            <person name="Lindquist E."/>
            <person name="Lipzen A."/>
            <person name="Meier-Kolthoff J.P."/>
            <person name="Ohm R.A."/>
            <person name="Otillar R.P."/>
            <person name="Pangilinan J."/>
            <person name="Peng Y."/>
            <person name="Rokas A."/>
            <person name="Rosa C.A."/>
            <person name="Scheuner C."/>
            <person name="Sibirny A.A."/>
            <person name="Slot J.C."/>
            <person name="Stielow J.B."/>
            <person name="Sun H."/>
            <person name="Kurtzman C.P."/>
            <person name="Blackwell M."/>
            <person name="Grigoriev I.V."/>
            <person name="Jeffries T.W."/>
        </authorList>
    </citation>
    <scope>NUCLEOTIDE SEQUENCE [LARGE SCALE GENOMIC DNA]</scope>
    <source>
        <strain evidence="6">NRRL Y-1933</strain>
    </source>
</reference>
<dbReference type="GO" id="GO:0005634">
    <property type="term" value="C:nucleus"/>
    <property type="evidence" value="ECO:0007669"/>
    <property type="project" value="EnsemblFungi"/>
</dbReference>
<evidence type="ECO:0000256" key="2">
    <source>
        <dbReference type="RuleBase" id="RU003876"/>
    </source>
</evidence>
<dbReference type="GeneID" id="30996508"/>
<dbReference type="GO" id="GO:0010698">
    <property type="term" value="F:acetyltransferase activator activity"/>
    <property type="evidence" value="ECO:0007669"/>
    <property type="project" value="EnsemblFungi"/>
</dbReference>
<organism evidence="5 6">
    <name type="scientific">Hyphopichia burtonii NRRL Y-1933</name>
    <dbReference type="NCBI Taxonomy" id="984485"/>
    <lineage>
        <taxon>Eukaryota</taxon>
        <taxon>Fungi</taxon>
        <taxon>Dikarya</taxon>
        <taxon>Ascomycota</taxon>
        <taxon>Saccharomycotina</taxon>
        <taxon>Pichiomycetes</taxon>
        <taxon>Debaryomycetaceae</taxon>
        <taxon>Hyphopichia</taxon>
    </lineage>
</organism>
<keyword evidence="6" id="KW-1185">Reference proteome</keyword>
<dbReference type="GO" id="GO:0006303">
    <property type="term" value="P:double-strand break repair via nonhomologous end joining"/>
    <property type="evidence" value="ECO:0007669"/>
    <property type="project" value="EnsemblFungi"/>
</dbReference>
<dbReference type="GO" id="GO:0005829">
    <property type="term" value="C:cytosol"/>
    <property type="evidence" value="ECO:0007669"/>
    <property type="project" value="EnsemblFungi"/>
</dbReference>
<evidence type="ECO:0008006" key="7">
    <source>
        <dbReference type="Google" id="ProtNLM"/>
    </source>
</evidence>
<dbReference type="GO" id="GO:0006334">
    <property type="term" value="P:nucleosome assembly"/>
    <property type="evidence" value="ECO:0007669"/>
    <property type="project" value="EnsemblFungi"/>
</dbReference>
<dbReference type="OrthoDB" id="19419at2759"/>
<dbReference type="Gene3D" id="3.30.1120.90">
    <property type="entry name" value="Nucleosome assembly protein"/>
    <property type="match status" value="1"/>
</dbReference>
<accession>A0A1E4RCG7</accession>
<proteinExistence type="inferred from homology"/>
<dbReference type="InterPro" id="IPR002164">
    <property type="entry name" value="NAP_family"/>
</dbReference>
<evidence type="ECO:0000313" key="5">
    <source>
        <dbReference type="EMBL" id="ODV64940.1"/>
    </source>
</evidence>
<dbReference type="PANTHER" id="PTHR11875">
    <property type="entry name" value="TESTIS-SPECIFIC Y-ENCODED PROTEIN"/>
    <property type="match status" value="1"/>
</dbReference>
<gene>
    <name evidence="5" type="ORF">HYPBUDRAFT_154224</name>
</gene>
<evidence type="ECO:0000256" key="1">
    <source>
        <dbReference type="ARBA" id="ARBA00009947"/>
    </source>
</evidence>
<feature type="compositionally biased region" description="Acidic residues" evidence="4">
    <location>
        <begin position="232"/>
        <end position="258"/>
    </location>
</feature>
<protein>
    <recommendedName>
        <fullName evidence="7">Vacuolar protein sorting-associated protein 75</fullName>
    </recommendedName>
</protein>
<dbReference type="GO" id="GO:0006335">
    <property type="term" value="P:DNA replication-dependent chromatin assembly"/>
    <property type="evidence" value="ECO:0007669"/>
    <property type="project" value="EnsemblFungi"/>
</dbReference>
<sequence>MTQQATENESAHLEKSLLELAECEQRMDKAEREAEIFRIKNTQSIYQDRRSILLNIPQFWYIVLAENEDFAEYMSVDDLQYLETISDVYIHHKVVDTNDTEHYKDFSIIIAFKDEASDSNAIIESQTITKHFKTVIEDGEEKITSEPVDIKWPKSLDGINPNLIKSNAKGELTTEEKKNYRTGMKSFFAWFGWTGTKPGKEYRNGEELARLIVDDIFPYAVKYYTEALPAGEGEDDDLDDSEEGEELDISEDEDDEEESGKKRSPEDSSEAANKKSKQ</sequence>
<dbReference type="STRING" id="984485.A0A1E4RCG7"/>
<feature type="coiled-coil region" evidence="3">
    <location>
        <begin position="13"/>
        <end position="40"/>
    </location>
</feature>
<dbReference type="Proteomes" id="UP000095085">
    <property type="component" value="Unassembled WGS sequence"/>
</dbReference>
<dbReference type="InterPro" id="IPR037231">
    <property type="entry name" value="NAP-like_sf"/>
</dbReference>
<evidence type="ECO:0000256" key="4">
    <source>
        <dbReference type="SAM" id="MobiDB-lite"/>
    </source>
</evidence>
<dbReference type="SUPFAM" id="SSF143113">
    <property type="entry name" value="NAP-like"/>
    <property type="match status" value="1"/>
</dbReference>
<keyword evidence="3" id="KW-0175">Coiled coil</keyword>
<evidence type="ECO:0000313" key="6">
    <source>
        <dbReference type="Proteomes" id="UP000095085"/>
    </source>
</evidence>
<name>A0A1E4RCG7_9ASCO</name>
<feature type="region of interest" description="Disordered" evidence="4">
    <location>
        <begin position="228"/>
        <end position="278"/>
    </location>
</feature>
<dbReference type="GO" id="GO:0042393">
    <property type="term" value="F:histone binding"/>
    <property type="evidence" value="ECO:0007669"/>
    <property type="project" value="EnsemblFungi"/>
</dbReference>
<dbReference type="RefSeq" id="XP_020074007.1">
    <property type="nucleotide sequence ID" value="XM_020221959.1"/>
</dbReference>
<comment type="similarity">
    <text evidence="1 2">Belongs to the nucleosome assembly protein (NAP) family.</text>
</comment>
<evidence type="ECO:0000256" key="3">
    <source>
        <dbReference type="SAM" id="Coils"/>
    </source>
</evidence>